<name>A0ABP8XYV2_9MICO</name>
<accession>A0ABP8XYV2</accession>
<keyword evidence="2" id="KW-1185">Reference proteome</keyword>
<protein>
    <submittedName>
        <fullName evidence="1">Uncharacterized protein</fullName>
    </submittedName>
</protein>
<reference evidence="2" key="1">
    <citation type="journal article" date="2019" name="Int. J. Syst. Evol. Microbiol.">
        <title>The Global Catalogue of Microorganisms (GCM) 10K type strain sequencing project: providing services to taxonomists for standard genome sequencing and annotation.</title>
        <authorList>
            <consortium name="The Broad Institute Genomics Platform"/>
            <consortium name="The Broad Institute Genome Sequencing Center for Infectious Disease"/>
            <person name="Wu L."/>
            <person name="Ma J."/>
        </authorList>
    </citation>
    <scope>NUCLEOTIDE SEQUENCE [LARGE SCALE GENOMIC DNA]</scope>
    <source>
        <strain evidence="2">JCM 18961</strain>
    </source>
</reference>
<sequence length="64" mass="6733">MAYEQLVAWPPTVSEIRFGAQAGTIRYSTRGASLRLAGLATTSFDFGLPDGHVFAVAAAAAFDI</sequence>
<gene>
    <name evidence="1" type="ORF">GCM10025782_13280</name>
</gene>
<organism evidence="1 2">
    <name type="scientific">Pedococcus ginsenosidimutans</name>
    <dbReference type="NCBI Taxonomy" id="490570"/>
    <lineage>
        <taxon>Bacteria</taxon>
        <taxon>Bacillati</taxon>
        <taxon>Actinomycetota</taxon>
        <taxon>Actinomycetes</taxon>
        <taxon>Micrococcales</taxon>
        <taxon>Intrasporangiaceae</taxon>
        <taxon>Pedococcus</taxon>
    </lineage>
</organism>
<dbReference type="Proteomes" id="UP001500556">
    <property type="component" value="Unassembled WGS sequence"/>
</dbReference>
<proteinExistence type="predicted"/>
<dbReference type="EMBL" id="BAABLO010000004">
    <property type="protein sequence ID" value="GAA4717536.1"/>
    <property type="molecule type" value="Genomic_DNA"/>
</dbReference>
<comment type="caution">
    <text evidence="1">The sequence shown here is derived from an EMBL/GenBank/DDBJ whole genome shotgun (WGS) entry which is preliminary data.</text>
</comment>
<evidence type="ECO:0000313" key="2">
    <source>
        <dbReference type="Proteomes" id="UP001500556"/>
    </source>
</evidence>
<evidence type="ECO:0000313" key="1">
    <source>
        <dbReference type="EMBL" id="GAA4717536.1"/>
    </source>
</evidence>